<protein>
    <submittedName>
        <fullName evidence="7">MFS transporter</fullName>
    </submittedName>
</protein>
<comment type="subcellular location">
    <subcellularLocation>
        <location evidence="1">Cell membrane</location>
        <topology evidence="1">Multi-pass membrane protein</topology>
    </subcellularLocation>
</comment>
<evidence type="ECO:0000256" key="4">
    <source>
        <dbReference type="ARBA" id="ARBA00023136"/>
    </source>
</evidence>
<feature type="transmembrane region" description="Helical" evidence="5">
    <location>
        <begin position="104"/>
        <end position="122"/>
    </location>
</feature>
<feature type="transmembrane region" description="Helical" evidence="5">
    <location>
        <begin position="81"/>
        <end position="98"/>
    </location>
</feature>
<dbReference type="Pfam" id="PF07690">
    <property type="entry name" value="MFS_1"/>
    <property type="match status" value="1"/>
</dbReference>
<evidence type="ECO:0000259" key="6">
    <source>
        <dbReference type="PROSITE" id="PS50850"/>
    </source>
</evidence>
<feature type="domain" description="Major facilitator superfamily (MFS) profile" evidence="6">
    <location>
        <begin position="12"/>
        <end position="398"/>
    </location>
</feature>
<dbReference type="PANTHER" id="PTHR43129">
    <property type="entry name" value="FOSMIDOMYCIN RESISTANCE PROTEIN"/>
    <property type="match status" value="1"/>
</dbReference>
<feature type="transmembrane region" description="Helical" evidence="5">
    <location>
        <begin position="341"/>
        <end position="363"/>
    </location>
</feature>
<evidence type="ECO:0000256" key="5">
    <source>
        <dbReference type="SAM" id="Phobius"/>
    </source>
</evidence>
<dbReference type="AlphaFoldDB" id="A0A7C3KHI4"/>
<comment type="caution">
    <text evidence="7">The sequence shown here is derived from an EMBL/GenBank/DDBJ whole genome shotgun (WGS) entry which is preliminary data.</text>
</comment>
<feature type="transmembrane region" description="Helical" evidence="5">
    <location>
        <begin position="259"/>
        <end position="279"/>
    </location>
</feature>
<organism evidence="7">
    <name type="scientific">Oscillatoriales cyanobacterium SpSt-418</name>
    <dbReference type="NCBI Taxonomy" id="2282169"/>
    <lineage>
        <taxon>Bacteria</taxon>
        <taxon>Bacillati</taxon>
        <taxon>Cyanobacteriota</taxon>
        <taxon>Cyanophyceae</taxon>
        <taxon>Oscillatoriophycideae</taxon>
        <taxon>Oscillatoriales</taxon>
    </lineage>
</organism>
<feature type="transmembrane region" description="Helical" evidence="5">
    <location>
        <begin position="310"/>
        <end position="329"/>
    </location>
</feature>
<dbReference type="GO" id="GO:0022857">
    <property type="term" value="F:transmembrane transporter activity"/>
    <property type="evidence" value="ECO:0007669"/>
    <property type="project" value="InterPro"/>
</dbReference>
<dbReference type="PROSITE" id="PS50850">
    <property type="entry name" value="MFS"/>
    <property type="match status" value="1"/>
</dbReference>
<dbReference type="GO" id="GO:0005886">
    <property type="term" value="C:plasma membrane"/>
    <property type="evidence" value="ECO:0007669"/>
    <property type="project" value="UniProtKB-SubCell"/>
</dbReference>
<accession>A0A7C3KHI4</accession>
<sequence length="398" mass="43047">MRTGKNNSVRETIAPIILFLAIELLDELVDGVRGAAWPLIRHDLQLSYVQIGLVLTLPNVIGSVIEPFLGIWSDLGQRRPLILAGGLAFAIALGLISISQEFDFFLIGFIVLNPASGSFVSLSQASLMDLEPTRHEQNMARWALAGSLGNVAGPLLLAGVNVLQRGWRGAFCLLAILTGLLLILLWRYPTAAIAGSHSDPAKFSFKHGIWNAIAALKRPSVFRWLALLEFSDLMLDILRGFIALYFVDVMGANPTQASLAVSVWLGFGLLGDFLLIPLLERIRGLDYLKISASLVLCIYPVFLVSSNLTIKLIILGCLGLLNAGWYSILKGQLYSTMPGQSGAVLTLSNITGFVGSFIPLMLGFVAQQIGLQSAMWLLLAAPIALLLGLPSDLSKQKQ</sequence>
<gene>
    <name evidence="7" type="ORF">ENR64_26910</name>
</gene>
<feature type="transmembrane region" description="Helical" evidence="5">
    <location>
        <begin position="142"/>
        <end position="160"/>
    </location>
</feature>
<dbReference type="PANTHER" id="PTHR43129:SF1">
    <property type="entry name" value="FOSMIDOMYCIN RESISTANCE PROTEIN"/>
    <property type="match status" value="1"/>
</dbReference>
<name>A0A7C3KHI4_9CYAN</name>
<feature type="transmembrane region" description="Helical" evidence="5">
    <location>
        <begin position="166"/>
        <end position="186"/>
    </location>
</feature>
<feature type="transmembrane region" description="Helical" evidence="5">
    <location>
        <begin position="369"/>
        <end position="389"/>
    </location>
</feature>
<dbReference type="SUPFAM" id="SSF103473">
    <property type="entry name" value="MFS general substrate transporter"/>
    <property type="match status" value="1"/>
</dbReference>
<proteinExistence type="predicted"/>
<evidence type="ECO:0000313" key="7">
    <source>
        <dbReference type="EMBL" id="HFN01310.1"/>
    </source>
</evidence>
<evidence type="ECO:0000256" key="1">
    <source>
        <dbReference type="ARBA" id="ARBA00004651"/>
    </source>
</evidence>
<keyword evidence="4 5" id="KW-0472">Membrane</keyword>
<dbReference type="InterPro" id="IPR020846">
    <property type="entry name" value="MFS_dom"/>
</dbReference>
<dbReference type="InterPro" id="IPR036259">
    <property type="entry name" value="MFS_trans_sf"/>
</dbReference>
<keyword evidence="3 5" id="KW-1133">Transmembrane helix</keyword>
<dbReference type="Gene3D" id="1.20.1250.20">
    <property type="entry name" value="MFS general substrate transporter like domains"/>
    <property type="match status" value="2"/>
</dbReference>
<reference evidence="7" key="1">
    <citation type="journal article" date="2020" name="mSystems">
        <title>Genome- and Community-Level Interaction Insights into Carbon Utilization and Element Cycling Functions of Hydrothermarchaeota in Hydrothermal Sediment.</title>
        <authorList>
            <person name="Zhou Z."/>
            <person name="Liu Y."/>
            <person name="Xu W."/>
            <person name="Pan J."/>
            <person name="Luo Z.H."/>
            <person name="Li M."/>
        </authorList>
    </citation>
    <scope>NUCLEOTIDE SEQUENCE [LARGE SCALE GENOMIC DNA]</scope>
    <source>
        <strain evidence="7">SpSt-418</strain>
    </source>
</reference>
<keyword evidence="2 5" id="KW-0812">Transmembrane</keyword>
<dbReference type="InterPro" id="IPR011701">
    <property type="entry name" value="MFS"/>
</dbReference>
<evidence type="ECO:0000256" key="2">
    <source>
        <dbReference type="ARBA" id="ARBA00022692"/>
    </source>
</evidence>
<feature type="transmembrane region" description="Helical" evidence="5">
    <location>
        <begin position="49"/>
        <end position="69"/>
    </location>
</feature>
<evidence type="ECO:0000256" key="3">
    <source>
        <dbReference type="ARBA" id="ARBA00022989"/>
    </source>
</evidence>
<dbReference type="EMBL" id="DSRU01000397">
    <property type="protein sequence ID" value="HFN01310.1"/>
    <property type="molecule type" value="Genomic_DNA"/>
</dbReference>